<dbReference type="AlphaFoldDB" id="A0AA88EP34"/>
<protein>
    <submittedName>
        <fullName evidence="1">Uncharacterized protein</fullName>
    </submittedName>
</protein>
<comment type="caution">
    <text evidence="1">The sequence shown here is derived from an EMBL/GenBank/DDBJ whole genome shotgun (WGS) entry which is preliminary data.</text>
</comment>
<accession>A0AA88EP34</accession>
<sequence length="57" mass="6108">MVDLIGGPLATGGFSPVLVKEFCAFGVVVVGQFGFAGNGFQRTVCWREELQKNEIGM</sequence>
<gene>
    <name evidence="1" type="ORF">TIFTF001_055800</name>
</gene>
<keyword evidence="2" id="KW-1185">Reference proteome</keyword>
<dbReference type="Proteomes" id="UP001187192">
    <property type="component" value="Unassembled WGS sequence"/>
</dbReference>
<evidence type="ECO:0000313" key="2">
    <source>
        <dbReference type="Proteomes" id="UP001187192"/>
    </source>
</evidence>
<organism evidence="1 2">
    <name type="scientific">Ficus carica</name>
    <name type="common">Common fig</name>
    <dbReference type="NCBI Taxonomy" id="3494"/>
    <lineage>
        <taxon>Eukaryota</taxon>
        <taxon>Viridiplantae</taxon>
        <taxon>Streptophyta</taxon>
        <taxon>Embryophyta</taxon>
        <taxon>Tracheophyta</taxon>
        <taxon>Spermatophyta</taxon>
        <taxon>Magnoliopsida</taxon>
        <taxon>eudicotyledons</taxon>
        <taxon>Gunneridae</taxon>
        <taxon>Pentapetalae</taxon>
        <taxon>rosids</taxon>
        <taxon>fabids</taxon>
        <taxon>Rosales</taxon>
        <taxon>Moraceae</taxon>
        <taxon>Ficeae</taxon>
        <taxon>Ficus</taxon>
    </lineage>
</organism>
<name>A0AA88EP34_FICCA</name>
<dbReference type="EMBL" id="BTGU01018651">
    <property type="protein sequence ID" value="GMN74414.1"/>
    <property type="molecule type" value="Genomic_DNA"/>
</dbReference>
<reference evidence="1" key="1">
    <citation type="submission" date="2023-07" db="EMBL/GenBank/DDBJ databases">
        <title>draft genome sequence of fig (Ficus carica).</title>
        <authorList>
            <person name="Takahashi T."/>
            <person name="Nishimura K."/>
        </authorList>
    </citation>
    <scope>NUCLEOTIDE SEQUENCE</scope>
</reference>
<evidence type="ECO:0000313" key="1">
    <source>
        <dbReference type="EMBL" id="GMN74414.1"/>
    </source>
</evidence>
<proteinExistence type="predicted"/>